<dbReference type="PANTHER" id="PTHR31972">
    <property type="entry name" value="EXPRESSED PROTEIN"/>
    <property type="match status" value="1"/>
</dbReference>
<sequence>MMKDFPSCFGENGVQVADASSSSSSSITTTRASQNVVTCVYQCKLRGFSCLIISLSWSKNLMGQGFTVGIDEMNNRQSLCKVDIKPWLFSKRKGSKNLDVESSRIHIIWDLSSAKFGSGPEPLEGFYVAVLFDKEMVLLLGDLKKEACKKVNSDYVHYVNEAIFIAKREHIFGKRFYSCKAQFCDKGQVHDVRIECDATIGVNNKNSEPCLVIRIDSKTVMQVKQLKWKFRGNHTILVDGLAVEVFWDLHNWLFGNALGNAVFMFRTCISSTEKGKSSVSDPSVLSQQLRESQLQFSLILYAWKNE</sequence>
<organism evidence="1 2">
    <name type="scientific">Arachis hypogaea</name>
    <name type="common">Peanut</name>
    <dbReference type="NCBI Taxonomy" id="3818"/>
    <lineage>
        <taxon>Eukaryota</taxon>
        <taxon>Viridiplantae</taxon>
        <taxon>Streptophyta</taxon>
        <taxon>Embryophyta</taxon>
        <taxon>Tracheophyta</taxon>
        <taxon>Spermatophyta</taxon>
        <taxon>Magnoliopsida</taxon>
        <taxon>eudicotyledons</taxon>
        <taxon>Gunneridae</taxon>
        <taxon>Pentapetalae</taxon>
        <taxon>rosids</taxon>
        <taxon>fabids</taxon>
        <taxon>Fabales</taxon>
        <taxon>Fabaceae</taxon>
        <taxon>Papilionoideae</taxon>
        <taxon>50 kb inversion clade</taxon>
        <taxon>dalbergioids sensu lato</taxon>
        <taxon>Dalbergieae</taxon>
        <taxon>Pterocarpus clade</taxon>
        <taxon>Arachis</taxon>
    </lineage>
</organism>
<evidence type="ECO:0008006" key="3">
    <source>
        <dbReference type="Google" id="ProtNLM"/>
    </source>
</evidence>
<dbReference type="EMBL" id="SDMP01000016">
    <property type="protein sequence ID" value="RYR01126.1"/>
    <property type="molecule type" value="Genomic_DNA"/>
</dbReference>
<keyword evidence="2" id="KW-1185">Reference proteome</keyword>
<evidence type="ECO:0000313" key="1">
    <source>
        <dbReference type="EMBL" id="RYR01126.1"/>
    </source>
</evidence>
<accession>A0A444YGT5</accession>
<protein>
    <recommendedName>
        <fullName evidence="3">DUF868 domain-containing protein</fullName>
    </recommendedName>
</protein>
<dbReference type="STRING" id="3818.A0A444YGT5"/>
<dbReference type="AlphaFoldDB" id="A0A444YGT5"/>
<dbReference type="InterPro" id="IPR008586">
    <property type="entry name" value="DUF868_pln"/>
</dbReference>
<comment type="caution">
    <text evidence="1">The sequence shown here is derived from an EMBL/GenBank/DDBJ whole genome shotgun (WGS) entry which is preliminary data.</text>
</comment>
<dbReference type="Pfam" id="PF05910">
    <property type="entry name" value="DUF868"/>
    <property type="match status" value="1"/>
</dbReference>
<dbReference type="PANTHER" id="PTHR31972:SF4">
    <property type="entry name" value="DUF868 DOMAIN-CONTAINING PROTEIN"/>
    <property type="match status" value="1"/>
</dbReference>
<proteinExistence type="predicted"/>
<evidence type="ECO:0000313" key="2">
    <source>
        <dbReference type="Proteomes" id="UP000289738"/>
    </source>
</evidence>
<gene>
    <name evidence="1" type="ORF">Ahy_B06g079969</name>
</gene>
<reference evidence="1 2" key="1">
    <citation type="submission" date="2019-01" db="EMBL/GenBank/DDBJ databases">
        <title>Sequencing of cultivated peanut Arachis hypogaea provides insights into genome evolution and oil improvement.</title>
        <authorList>
            <person name="Chen X."/>
        </authorList>
    </citation>
    <scope>NUCLEOTIDE SEQUENCE [LARGE SCALE GENOMIC DNA]</scope>
    <source>
        <strain evidence="2">cv. Fuhuasheng</strain>
        <tissue evidence="1">Leaves</tissue>
    </source>
</reference>
<dbReference type="Proteomes" id="UP000289738">
    <property type="component" value="Chromosome B06"/>
</dbReference>
<name>A0A444YGT5_ARAHY</name>
<dbReference type="OrthoDB" id="1896898at2759"/>